<evidence type="ECO:0000313" key="2">
    <source>
        <dbReference type="EMBL" id="MDQ0205701.1"/>
    </source>
</evidence>
<proteinExistence type="predicted"/>
<dbReference type="RefSeq" id="WP_306979568.1">
    <property type="nucleotide sequence ID" value="NZ_JAUSUA010000001.1"/>
</dbReference>
<evidence type="ECO:0000313" key="3">
    <source>
        <dbReference type="Proteomes" id="UP001225034"/>
    </source>
</evidence>
<keyword evidence="3" id="KW-1185">Reference proteome</keyword>
<dbReference type="InterPro" id="IPR011991">
    <property type="entry name" value="ArsR-like_HTH"/>
</dbReference>
<dbReference type="Pfam" id="PF12840">
    <property type="entry name" value="HTH_20"/>
    <property type="match status" value="1"/>
</dbReference>
<dbReference type="InterPro" id="IPR036388">
    <property type="entry name" value="WH-like_DNA-bd_sf"/>
</dbReference>
<dbReference type="CDD" id="cd00090">
    <property type="entry name" value="HTH_ARSR"/>
    <property type="match status" value="1"/>
</dbReference>
<dbReference type="InterPro" id="IPR036390">
    <property type="entry name" value="WH_DNA-bd_sf"/>
</dbReference>
<dbReference type="Gene3D" id="1.10.10.10">
    <property type="entry name" value="Winged helix-like DNA-binding domain superfamily/Winged helix DNA-binding domain"/>
    <property type="match status" value="1"/>
</dbReference>
<comment type="caution">
    <text evidence="2">The sequence shown here is derived from an EMBL/GenBank/DDBJ whole genome shotgun (WGS) entry which is preliminary data.</text>
</comment>
<organism evidence="2 3">
    <name type="scientific">Alkalicoccobacillus murimartini</name>
    <dbReference type="NCBI Taxonomy" id="171685"/>
    <lineage>
        <taxon>Bacteria</taxon>
        <taxon>Bacillati</taxon>
        <taxon>Bacillota</taxon>
        <taxon>Bacilli</taxon>
        <taxon>Bacillales</taxon>
        <taxon>Bacillaceae</taxon>
        <taxon>Alkalicoccobacillus</taxon>
    </lineage>
</organism>
<dbReference type="EMBL" id="JAUSUA010000001">
    <property type="protein sequence ID" value="MDQ0205701.1"/>
    <property type="molecule type" value="Genomic_DNA"/>
</dbReference>
<reference evidence="2 3" key="1">
    <citation type="submission" date="2023-07" db="EMBL/GenBank/DDBJ databases">
        <title>Genomic Encyclopedia of Type Strains, Phase IV (KMG-IV): sequencing the most valuable type-strain genomes for metagenomic binning, comparative biology and taxonomic classification.</title>
        <authorList>
            <person name="Goeker M."/>
        </authorList>
    </citation>
    <scope>NUCLEOTIDE SEQUENCE [LARGE SCALE GENOMIC DNA]</scope>
    <source>
        <strain evidence="2 3">DSM 19154</strain>
    </source>
</reference>
<gene>
    <name evidence="2" type="ORF">J2S05_000475</name>
</gene>
<name>A0ABT9YCW7_9BACI</name>
<dbReference type="Gene3D" id="6.10.140.2180">
    <property type="match status" value="1"/>
</dbReference>
<keyword evidence="1" id="KW-0238">DNA-binding</keyword>
<sequence>MKFENRKSMSVTLQQQKLISTPLRSQIILLLAEKNMTAKQVADSLGKTAGSIHYHIQQLYKGDILEIAETKENKGIIEKYYRSKAIEFHLDQNKGNEDEASFRSAFISLTDDELEEFHEDINQLIYKYVKSTSTEREHSHPYEVRFSFLKSKDAEK</sequence>
<protein>
    <submittedName>
        <fullName evidence="2">ArsR family transcriptional regulator</fullName>
    </submittedName>
</protein>
<dbReference type="SUPFAM" id="SSF46785">
    <property type="entry name" value="Winged helix' DNA-binding domain"/>
    <property type="match status" value="1"/>
</dbReference>
<evidence type="ECO:0000256" key="1">
    <source>
        <dbReference type="ARBA" id="ARBA00023125"/>
    </source>
</evidence>
<dbReference type="Proteomes" id="UP001225034">
    <property type="component" value="Unassembled WGS sequence"/>
</dbReference>
<accession>A0ABT9YCW7</accession>